<feature type="region of interest" description="Disordered" evidence="1">
    <location>
        <begin position="151"/>
        <end position="178"/>
    </location>
</feature>
<keyword evidence="3" id="KW-1185">Reference proteome</keyword>
<reference evidence="2 3" key="1">
    <citation type="submission" date="2018-11" db="EMBL/GenBank/DDBJ databases">
        <title>Genomic Encyclopedia of Type Strains, Phase IV (KMG-IV): sequencing the most valuable type-strain genomes for metagenomic binning, comparative biology and taxonomic classification.</title>
        <authorList>
            <person name="Goeker M."/>
        </authorList>
    </citation>
    <scope>NUCLEOTIDE SEQUENCE [LARGE SCALE GENOMIC DNA]</scope>
    <source>
        <strain evidence="2 3">DSM 18090</strain>
    </source>
</reference>
<evidence type="ECO:0000256" key="1">
    <source>
        <dbReference type="SAM" id="MobiDB-lite"/>
    </source>
</evidence>
<organism evidence="2 3">
    <name type="scientific">Aquisalibacillus elongatus</name>
    <dbReference type="NCBI Taxonomy" id="485577"/>
    <lineage>
        <taxon>Bacteria</taxon>
        <taxon>Bacillati</taxon>
        <taxon>Bacillota</taxon>
        <taxon>Bacilli</taxon>
        <taxon>Bacillales</taxon>
        <taxon>Bacillaceae</taxon>
        <taxon>Aquisalibacillus</taxon>
    </lineage>
</organism>
<dbReference type="InterPro" id="IPR011990">
    <property type="entry name" value="TPR-like_helical_dom_sf"/>
</dbReference>
<evidence type="ECO:0008006" key="4">
    <source>
        <dbReference type="Google" id="ProtNLM"/>
    </source>
</evidence>
<dbReference type="AlphaFoldDB" id="A0A3N5C5G4"/>
<dbReference type="Proteomes" id="UP000276443">
    <property type="component" value="Unassembled WGS sequence"/>
</dbReference>
<dbReference type="EMBL" id="RKRF01000009">
    <property type="protein sequence ID" value="RPF53435.1"/>
    <property type="molecule type" value="Genomic_DNA"/>
</dbReference>
<evidence type="ECO:0000313" key="2">
    <source>
        <dbReference type="EMBL" id="RPF53435.1"/>
    </source>
</evidence>
<accession>A0A3N5C5G4</accession>
<dbReference type="Gene3D" id="1.25.40.10">
    <property type="entry name" value="Tetratricopeptide repeat domain"/>
    <property type="match status" value="1"/>
</dbReference>
<dbReference type="SUPFAM" id="SSF48452">
    <property type="entry name" value="TPR-like"/>
    <property type="match status" value="1"/>
</dbReference>
<protein>
    <recommendedName>
        <fullName evidence="4">Tetratricopeptide repeat protein</fullName>
    </recommendedName>
</protein>
<evidence type="ECO:0000313" key="3">
    <source>
        <dbReference type="Proteomes" id="UP000276443"/>
    </source>
</evidence>
<sequence length="178" mass="21017">MQSDFIQAKRLHDQGVDGNKQAVEDAYQMLKRLQQSNPHDPLIKAYYGSIITLVGRDASNNKERIRVANEGLKVLDQVVQQYPNHTDVRFLSAYVNSRIPEKYFKRTEKAIEDLEHLLHLYEKDRSIFSEDQYEDILYELSSAYKRNKQSKQAKSIKEQLLNRNPDYEKLRKKRKKEG</sequence>
<proteinExistence type="predicted"/>
<name>A0A3N5C5G4_9BACI</name>
<comment type="caution">
    <text evidence="2">The sequence shown here is derived from an EMBL/GenBank/DDBJ whole genome shotgun (WGS) entry which is preliminary data.</text>
</comment>
<gene>
    <name evidence="2" type="ORF">EDC24_1935</name>
</gene>